<dbReference type="InterPro" id="IPR029021">
    <property type="entry name" value="Prot-tyrosine_phosphatase-like"/>
</dbReference>
<dbReference type="PANTHER" id="PTHR23339">
    <property type="entry name" value="TYROSINE SPECIFIC PROTEIN PHOSPHATASE AND DUAL SPECIFICITY PROTEIN PHOSPHATASE"/>
    <property type="match status" value="1"/>
</dbReference>
<dbReference type="SUPFAM" id="SSF52799">
    <property type="entry name" value="(Phosphotyrosine protein) phosphatases II"/>
    <property type="match status" value="2"/>
</dbReference>
<keyword evidence="3" id="KW-0378">Hydrolase</keyword>
<feature type="compositionally biased region" description="Low complexity" evidence="5">
    <location>
        <begin position="481"/>
        <end position="496"/>
    </location>
</feature>
<dbReference type="Gene3D" id="3.90.190.10">
    <property type="entry name" value="Protein tyrosine phosphatase superfamily"/>
    <property type="match status" value="2"/>
</dbReference>
<dbReference type="PROSITE" id="PS00383">
    <property type="entry name" value="TYR_PHOSPHATASE_1"/>
    <property type="match status" value="1"/>
</dbReference>
<gene>
    <name evidence="8" type="ORF">CVIRNUC_000622</name>
</gene>
<organism evidence="8 9">
    <name type="scientific">Coccomyxa viridis</name>
    <dbReference type="NCBI Taxonomy" id="1274662"/>
    <lineage>
        <taxon>Eukaryota</taxon>
        <taxon>Viridiplantae</taxon>
        <taxon>Chlorophyta</taxon>
        <taxon>core chlorophytes</taxon>
        <taxon>Trebouxiophyceae</taxon>
        <taxon>Trebouxiophyceae incertae sedis</taxon>
        <taxon>Coccomyxaceae</taxon>
        <taxon>Coccomyxa</taxon>
    </lineage>
</organism>
<evidence type="ECO:0000313" key="8">
    <source>
        <dbReference type="EMBL" id="CAK0735693.1"/>
    </source>
</evidence>
<dbReference type="GO" id="GO:0004725">
    <property type="term" value="F:protein tyrosine phosphatase activity"/>
    <property type="evidence" value="ECO:0007669"/>
    <property type="project" value="UniProtKB-EC"/>
</dbReference>
<comment type="similarity">
    <text evidence="1">Belongs to the protein-tyrosine phosphatase family. Non-receptor class CDC14 subfamily.</text>
</comment>
<feature type="compositionally biased region" description="Polar residues" evidence="5">
    <location>
        <begin position="462"/>
        <end position="476"/>
    </location>
</feature>
<feature type="region of interest" description="Disordered" evidence="5">
    <location>
        <begin position="462"/>
        <end position="501"/>
    </location>
</feature>
<dbReference type="CDD" id="cd14499">
    <property type="entry name" value="CDC14_C"/>
    <property type="match status" value="1"/>
</dbReference>
<keyword evidence="4" id="KW-0904">Protein phosphatase</keyword>
<proteinExistence type="inferred from homology"/>
<dbReference type="Pfam" id="PF14671">
    <property type="entry name" value="DSPn"/>
    <property type="match status" value="1"/>
</dbReference>
<dbReference type="Proteomes" id="UP001314263">
    <property type="component" value="Unassembled WGS sequence"/>
</dbReference>
<evidence type="ECO:0000256" key="2">
    <source>
        <dbReference type="ARBA" id="ARBA00013064"/>
    </source>
</evidence>
<sequence length="568" mass="62286">MMVPQRSMFAGCGQAVDIVAGRLTFVAVTDRDAFASVIASQHMIEYNVDRELVYWPFFKDFGPLNLGLAYRFCRKTAQMLQEAETQGRHLVYHTGPGDKYKANAAVLVGMFQVLLLQRAPERAYKLLQPLEPFLPFRDPSMGTSLFDLTVYHCLCGVGKARDVGFLDWHLPSSDFNLAEYEHYEQVENGDLNWIVPGKFLAFSGPAAQPFQMGTYVTHTPEDYHRYFHLKGVKAVVRLNNQTYDGQRFVSGGFAMHELFFPDGSCPSDSILQRFLKIAESTEGSLAVHCKAGLGRTGVLICAYLIKHHGFTAEEAIGYIRICRPGSVIGPQQKYLISKAKQLAAEGREFREALQAKSGPTSKPEDRTKRISRASFSINASSLRRAPVAPSAPVSAMEPDSAPAVAGLYRTSSNGTAKTMSVDGGKDPDHVSDPATASTADSNRFTRFMRRHTTVRITAAKLGSQSTVRTRSQSVQALSKPGSQAAAASRGRSQESQPKQAAQMGVARMLAPNGQPRKMPAALLQSGDSEALQHFESLEEATPEELKHGWTIGAASQKLLSTQRTSLRS</sequence>
<evidence type="ECO:0000259" key="6">
    <source>
        <dbReference type="PROSITE" id="PS50054"/>
    </source>
</evidence>
<dbReference type="Pfam" id="PF22785">
    <property type="entry name" value="Tc-R-P"/>
    <property type="match status" value="1"/>
</dbReference>
<accession>A0AAV1HU96</accession>
<comment type="caution">
    <text evidence="8">The sequence shown here is derived from an EMBL/GenBank/DDBJ whole genome shotgun (WGS) entry which is preliminary data.</text>
</comment>
<dbReference type="InterPro" id="IPR016130">
    <property type="entry name" value="Tyr_Pase_AS"/>
</dbReference>
<dbReference type="InterPro" id="IPR029260">
    <property type="entry name" value="DSPn"/>
</dbReference>
<dbReference type="AlphaFoldDB" id="A0AAV1HU96"/>
<dbReference type="InterPro" id="IPR044506">
    <property type="entry name" value="CDC14_C"/>
</dbReference>
<feature type="region of interest" description="Disordered" evidence="5">
    <location>
        <begin position="413"/>
        <end position="441"/>
    </location>
</feature>
<dbReference type="PROSITE" id="PS50054">
    <property type="entry name" value="TYR_PHOSPHATASE_DUAL"/>
    <property type="match status" value="1"/>
</dbReference>
<evidence type="ECO:0000256" key="3">
    <source>
        <dbReference type="ARBA" id="ARBA00022801"/>
    </source>
</evidence>
<dbReference type="CDD" id="cd17657">
    <property type="entry name" value="CDC14_N"/>
    <property type="match status" value="1"/>
</dbReference>
<dbReference type="InterPro" id="IPR003595">
    <property type="entry name" value="Tyr_Pase_cat"/>
</dbReference>
<dbReference type="InterPro" id="IPR050561">
    <property type="entry name" value="PTP"/>
</dbReference>
<dbReference type="InterPro" id="IPR020422">
    <property type="entry name" value="TYR_PHOSPHATASE_DUAL_dom"/>
</dbReference>
<dbReference type="PROSITE" id="PS50056">
    <property type="entry name" value="TYR_PHOSPHATASE_2"/>
    <property type="match status" value="1"/>
</dbReference>
<dbReference type="InterPro" id="IPR000387">
    <property type="entry name" value="Tyr_Pase_dom"/>
</dbReference>
<feature type="domain" description="Tyrosine-protein phosphatase" evidence="6">
    <location>
        <begin position="189"/>
        <end position="348"/>
    </location>
</feature>
<dbReference type="FunFam" id="3.90.190.10:FF:000006">
    <property type="entry name" value="Dual specificity protein phosphatase CDC14B"/>
    <property type="match status" value="1"/>
</dbReference>
<dbReference type="EMBL" id="CAUYUE010000001">
    <property type="protein sequence ID" value="CAK0735693.1"/>
    <property type="molecule type" value="Genomic_DNA"/>
</dbReference>
<evidence type="ECO:0000313" key="9">
    <source>
        <dbReference type="Proteomes" id="UP001314263"/>
    </source>
</evidence>
<dbReference type="SMART" id="SM00404">
    <property type="entry name" value="PTPc_motif"/>
    <property type="match status" value="1"/>
</dbReference>
<evidence type="ECO:0000256" key="1">
    <source>
        <dbReference type="ARBA" id="ARBA00007315"/>
    </source>
</evidence>
<name>A0AAV1HU96_9CHLO</name>
<dbReference type="EC" id="3.1.3.48" evidence="2"/>
<protein>
    <recommendedName>
        <fullName evidence="2">protein-tyrosine-phosphatase</fullName>
        <ecNumber evidence="2">3.1.3.48</ecNumber>
    </recommendedName>
</protein>
<evidence type="ECO:0000256" key="4">
    <source>
        <dbReference type="ARBA" id="ARBA00022912"/>
    </source>
</evidence>
<evidence type="ECO:0000256" key="5">
    <source>
        <dbReference type="SAM" id="MobiDB-lite"/>
    </source>
</evidence>
<keyword evidence="9" id="KW-1185">Reference proteome</keyword>
<evidence type="ECO:0000259" key="7">
    <source>
        <dbReference type="PROSITE" id="PS50056"/>
    </source>
</evidence>
<feature type="domain" description="Tyrosine specific protein phosphatases" evidence="7">
    <location>
        <begin position="272"/>
        <end position="334"/>
    </location>
</feature>
<reference evidence="8 9" key="1">
    <citation type="submission" date="2023-10" db="EMBL/GenBank/DDBJ databases">
        <authorList>
            <person name="Maclean D."/>
            <person name="Macfadyen A."/>
        </authorList>
    </citation>
    <scope>NUCLEOTIDE SEQUENCE [LARGE SCALE GENOMIC DNA]</scope>
</reference>